<keyword evidence="3" id="KW-1185">Reference proteome</keyword>
<accession>A0A7I7NTW7</accession>
<dbReference type="KEGG" id="mseo:MSEO_02490"/>
<dbReference type="RefSeq" id="WP_163674841.1">
    <property type="nucleotide sequence ID" value="NZ_AP022582.1"/>
</dbReference>
<gene>
    <name evidence="2" type="ORF">MSEO_02490</name>
</gene>
<protein>
    <submittedName>
        <fullName evidence="2">Uncharacterized protein</fullName>
    </submittedName>
</protein>
<evidence type="ECO:0000313" key="3">
    <source>
        <dbReference type="Proteomes" id="UP000466632"/>
    </source>
</evidence>
<feature type="transmembrane region" description="Helical" evidence="1">
    <location>
        <begin position="36"/>
        <end position="53"/>
    </location>
</feature>
<dbReference type="AlphaFoldDB" id="A0A7I7NTW7"/>
<evidence type="ECO:0000313" key="2">
    <source>
        <dbReference type="EMBL" id="BBX99749.1"/>
    </source>
</evidence>
<organism evidence="2 3">
    <name type="scientific">Mycobacterium seoulense</name>
    <dbReference type="NCBI Taxonomy" id="386911"/>
    <lineage>
        <taxon>Bacteria</taxon>
        <taxon>Bacillati</taxon>
        <taxon>Actinomycetota</taxon>
        <taxon>Actinomycetes</taxon>
        <taxon>Mycobacteriales</taxon>
        <taxon>Mycobacteriaceae</taxon>
        <taxon>Mycobacterium</taxon>
    </lineage>
</organism>
<keyword evidence="1" id="KW-1133">Transmembrane helix</keyword>
<reference evidence="2 3" key="1">
    <citation type="journal article" date="2019" name="Emerg. Microbes Infect.">
        <title>Comprehensive subspecies identification of 175 nontuberculous mycobacteria species based on 7547 genomic profiles.</title>
        <authorList>
            <person name="Matsumoto Y."/>
            <person name="Kinjo T."/>
            <person name="Motooka D."/>
            <person name="Nabeya D."/>
            <person name="Jung N."/>
            <person name="Uechi K."/>
            <person name="Horii T."/>
            <person name="Iida T."/>
            <person name="Fujita J."/>
            <person name="Nakamura S."/>
        </authorList>
    </citation>
    <scope>NUCLEOTIDE SEQUENCE [LARGE SCALE GENOMIC DNA]</scope>
    <source>
        <strain evidence="2 3">JCM 16018</strain>
    </source>
</reference>
<sequence>MTVVAGIVALALATCVGYYFGRRAGSVTPTWKRRTSRVALGRMAISLLVLLTARRAMTLWGPRCVAPLGLLRGSVARMRSY</sequence>
<evidence type="ECO:0000256" key="1">
    <source>
        <dbReference type="SAM" id="Phobius"/>
    </source>
</evidence>
<keyword evidence="1" id="KW-0812">Transmembrane</keyword>
<keyword evidence="1" id="KW-0472">Membrane</keyword>
<name>A0A7I7NTW7_9MYCO</name>
<proteinExistence type="predicted"/>
<dbReference type="Proteomes" id="UP000466632">
    <property type="component" value="Chromosome"/>
</dbReference>
<dbReference type="EMBL" id="AP022582">
    <property type="protein sequence ID" value="BBX99749.1"/>
    <property type="molecule type" value="Genomic_DNA"/>
</dbReference>